<dbReference type="Pfam" id="PF01699">
    <property type="entry name" value="Na_Ca_ex"/>
    <property type="match status" value="2"/>
</dbReference>
<proteinExistence type="inferred from homology"/>
<sequence length="612" mass="68299">MINEYSLDLQLRADRKMDEGLRLLKSKNESTNWYEVAISPKSIDKLLLPKHLPLVRMFKFRRLLATTSADRCSHSTASSSNSSSSFFPQDYFTLEQRRRGALLLHLFGLIYMFIAISIVSDEFFIPSLGIITGKLSISNDVAGATFMAAGGSAPEFFTSLFGVFITQNNVGIGTIVGSATFNILCVLAFCTLFSQKILKITWWPMVRDISFYMLALFLLVLFFLDEKIQWYEALSLLIIYIIYGIAMSHDEKLEDNFKCILYKVTQHICPSFLNNASVEEVTSSPSVVAVKQVKSISVQSKIEVEKVSSLAIEGVSLDSNEFVKTSLTLSNDTVQKKSQNYTPNVMPEIDFQLPGSITTFKNETNFQNNCRIPRNSEKPPSCKKQEAIKGTDDEMEVPVNISWPSSTKARLSYLFLAPIMLPLYYTLPDSKKSNSRKYFMVTFMGSILWIAFFSYLMVWWARIIGQTLAIPDEIMGLTVLAAGTSIPDLITSVIVARKGHGDMAVSSSIGSNLFDICVGLPVPWLLQFAIRLLKNSSISCLSTIPVISKGLVCSVGLLFLMLIVLIAAVKMCRWKMNKIFGLVMIIAYLTFCLLGILLELGYISCPLAIACK</sequence>
<feature type="domain" description="Sodium/calcium exchanger membrane region" evidence="18">
    <location>
        <begin position="106"/>
        <end position="243"/>
    </location>
</feature>
<dbReference type="Gene3D" id="1.20.1420.30">
    <property type="entry name" value="NCX, central ion-binding region"/>
    <property type="match status" value="2"/>
</dbReference>
<evidence type="ECO:0000256" key="15">
    <source>
        <dbReference type="ARBA" id="ARBA00023136"/>
    </source>
</evidence>
<name>A0A0R3RPS6_9BILA</name>
<dbReference type="PANTHER" id="PTHR10846">
    <property type="entry name" value="SODIUM/POTASSIUM/CALCIUM EXCHANGER"/>
    <property type="match status" value="1"/>
</dbReference>
<keyword evidence="3" id="KW-0813">Transport</keyword>
<feature type="transmembrane region" description="Helical" evidence="17">
    <location>
        <begin position="230"/>
        <end position="248"/>
    </location>
</feature>
<evidence type="ECO:0000259" key="18">
    <source>
        <dbReference type="Pfam" id="PF01699"/>
    </source>
</evidence>
<feature type="transmembrane region" description="Helical" evidence="17">
    <location>
        <begin position="546"/>
        <end position="567"/>
    </location>
</feature>
<dbReference type="Proteomes" id="UP000050640">
    <property type="component" value="Unplaced"/>
</dbReference>
<keyword evidence="12 17" id="KW-1133">Transmembrane helix</keyword>
<evidence type="ECO:0000256" key="10">
    <source>
        <dbReference type="ARBA" id="ARBA00022847"/>
    </source>
</evidence>
<evidence type="ECO:0000256" key="16">
    <source>
        <dbReference type="ARBA" id="ARBA00023201"/>
    </source>
</evidence>
<dbReference type="GO" id="GO:0006874">
    <property type="term" value="P:intracellular calcium ion homeostasis"/>
    <property type="evidence" value="ECO:0007669"/>
    <property type="project" value="TreeGrafter"/>
</dbReference>
<comment type="similarity">
    <text evidence="2">Belongs to the Ca(2+):cation antiporter (CaCA) (TC 2.A.19) family. SLC24A subfamily.</text>
</comment>
<dbReference type="FunFam" id="1.20.1420.30:FF:000004">
    <property type="entry name" value="Sodium/potassium/calcium exchanger 2 isoform 1"/>
    <property type="match status" value="1"/>
</dbReference>
<evidence type="ECO:0000256" key="3">
    <source>
        <dbReference type="ARBA" id="ARBA00022448"/>
    </source>
</evidence>
<feature type="transmembrane region" description="Helical" evidence="17">
    <location>
        <begin position="101"/>
        <end position="119"/>
    </location>
</feature>
<evidence type="ECO:0000256" key="13">
    <source>
        <dbReference type="ARBA" id="ARBA00023053"/>
    </source>
</evidence>
<feature type="transmembrane region" description="Helical" evidence="17">
    <location>
        <begin position="579"/>
        <end position="603"/>
    </location>
</feature>
<reference evidence="20" key="1">
    <citation type="submission" date="2017-02" db="UniProtKB">
        <authorList>
            <consortium name="WormBaseParasite"/>
        </authorList>
    </citation>
    <scope>IDENTIFICATION</scope>
</reference>
<comment type="subcellular location">
    <subcellularLocation>
        <location evidence="1">Membrane</location>
        <topology evidence="1">Multi-pass membrane protein</topology>
    </subcellularLocation>
</comment>
<keyword evidence="4" id="KW-0050">Antiport</keyword>
<evidence type="ECO:0000256" key="9">
    <source>
        <dbReference type="ARBA" id="ARBA00022837"/>
    </source>
</evidence>
<keyword evidence="10" id="KW-0769">Symport</keyword>
<evidence type="ECO:0000256" key="5">
    <source>
        <dbReference type="ARBA" id="ARBA00022538"/>
    </source>
</evidence>
<feature type="domain" description="Sodium/calcium exchanger membrane region" evidence="18">
    <location>
        <begin position="440"/>
        <end position="594"/>
    </location>
</feature>
<keyword evidence="7 17" id="KW-0812">Transmembrane</keyword>
<feature type="transmembrane region" description="Helical" evidence="17">
    <location>
        <begin position="205"/>
        <end position="224"/>
    </location>
</feature>
<evidence type="ECO:0000256" key="17">
    <source>
        <dbReference type="SAM" id="Phobius"/>
    </source>
</evidence>
<keyword evidence="16" id="KW-0739">Sodium transport</keyword>
<evidence type="ECO:0000256" key="11">
    <source>
        <dbReference type="ARBA" id="ARBA00022958"/>
    </source>
</evidence>
<feature type="transmembrane region" description="Helical" evidence="17">
    <location>
        <begin position="508"/>
        <end position="526"/>
    </location>
</feature>
<evidence type="ECO:0000256" key="6">
    <source>
        <dbReference type="ARBA" id="ARBA00022568"/>
    </source>
</evidence>
<organism evidence="19 20">
    <name type="scientific">Elaeophora elaphi</name>
    <dbReference type="NCBI Taxonomy" id="1147741"/>
    <lineage>
        <taxon>Eukaryota</taxon>
        <taxon>Metazoa</taxon>
        <taxon>Ecdysozoa</taxon>
        <taxon>Nematoda</taxon>
        <taxon>Chromadorea</taxon>
        <taxon>Rhabditida</taxon>
        <taxon>Spirurina</taxon>
        <taxon>Spiruromorpha</taxon>
        <taxon>Filarioidea</taxon>
        <taxon>Onchocercidae</taxon>
        <taxon>Elaeophora</taxon>
    </lineage>
</organism>
<evidence type="ECO:0000313" key="20">
    <source>
        <dbReference type="WBParaSite" id="EEL_0000360601-mRNA-1"/>
    </source>
</evidence>
<keyword evidence="14" id="KW-0406">Ion transport</keyword>
<keyword evidence="6" id="KW-0109">Calcium transport</keyword>
<keyword evidence="9" id="KW-0106">Calcium</keyword>
<dbReference type="GO" id="GO:0008273">
    <property type="term" value="F:calcium, potassium:sodium antiporter activity"/>
    <property type="evidence" value="ECO:0007669"/>
    <property type="project" value="TreeGrafter"/>
</dbReference>
<dbReference type="STRING" id="1147741.A0A0R3RPS6"/>
<dbReference type="NCBIfam" id="TIGR00367">
    <property type="entry name" value="calcium/sodium antiporter"/>
    <property type="match status" value="1"/>
</dbReference>
<feature type="transmembrane region" description="Helical" evidence="17">
    <location>
        <begin position="170"/>
        <end position="193"/>
    </location>
</feature>
<dbReference type="WBParaSite" id="EEL_0000360601-mRNA-1">
    <property type="protein sequence ID" value="EEL_0000360601-mRNA-1"/>
    <property type="gene ID" value="EEL_0000360601"/>
</dbReference>
<dbReference type="GO" id="GO:0015293">
    <property type="term" value="F:symporter activity"/>
    <property type="evidence" value="ECO:0007669"/>
    <property type="project" value="UniProtKB-KW"/>
</dbReference>
<dbReference type="InterPro" id="IPR044880">
    <property type="entry name" value="NCX_ion-bd_dom_sf"/>
</dbReference>
<keyword evidence="5" id="KW-0633">Potassium transport</keyword>
<evidence type="ECO:0000256" key="8">
    <source>
        <dbReference type="ARBA" id="ARBA00022729"/>
    </source>
</evidence>
<accession>A0A0R3RPS6</accession>
<evidence type="ECO:0000256" key="7">
    <source>
        <dbReference type="ARBA" id="ARBA00022692"/>
    </source>
</evidence>
<evidence type="ECO:0000256" key="2">
    <source>
        <dbReference type="ARBA" id="ARBA00005364"/>
    </source>
</evidence>
<evidence type="ECO:0000256" key="14">
    <source>
        <dbReference type="ARBA" id="ARBA00023065"/>
    </source>
</evidence>
<dbReference type="PANTHER" id="PTHR10846:SF72">
    <property type="entry name" value="SODIUM_POTASSIUM_CALCIUM EXCHANGER NCKX30C"/>
    <property type="match status" value="1"/>
</dbReference>
<keyword evidence="19" id="KW-1185">Reference proteome</keyword>
<feature type="transmembrane region" description="Helical" evidence="17">
    <location>
        <begin position="438"/>
        <end position="462"/>
    </location>
</feature>
<dbReference type="InterPro" id="IPR004481">
    <property type="entry name" value="K/Na/Ca-exchanger"/>
</dbReference>
<keyword evidence="13" id="KW-0915">Sodium</keyword>
<evidence type="ECO:0000256" key="4">
    <source>
        <dbReference type="ARBA" id="ARBA00022449"/>
    </source>
</evidence>
<evidence type="ECO:0000256" key="1">
    <source>
        <dbReference type="ARBA" id="ARBA00004141"/>
    </source>
</evidence>
<dbReference type="GO" id="GO:0005886">
    <property type="term" value="C:plasma membrane"/>
    <property type="evidence" value="ECO:0007669"/>
    <property type="project" value="TreeGrafter"/>
</dbReference>
<evidence type="ECO:0000256" key="12">
    <source>
        <dbReference type="ARBA" id="ARBA00022989"/>
    </source>
</evidence>
<keyword evidence="15 17" id="KW-0472">Membrane</keyword>
<evidence type="ECO:0000313" key="19">
    <source>
        <dbReference type="Proteomes" id="UP000050640"/>
    </source>
</evidence>
<keyword evidence="8" id="KW-0732">Signal</keyword>
<dbReference type="FunFam" id="1.20.1420.30:FF:000009">
    <property type="entry name" value="sodium/potassium/calcium exchanger 5 isoform X2"/>
    <property type="match status" value="1"/>
</dbReference>
<protein>
    <submittedName>
        <fullName evidence="20">Na_Ca_ex domain-containing protein</fullName>
    </submittedName>
</protein>
<dbReference type="GO" id="GO:0005262">
    <property type="term" value="F:calcium channel activity"/>
    <property type="evidence" value="ECO:0007669"/>
    <property type="project" value="TreeGrafter"/>
</dbReference>
<keyword evidence="11" id="KW-0630">Potassium</keyword>
<feature type="transmembrane region" description="Helical" evidence="17">
    <location>
        <begin position="474"/>
        <end position="496"/>
    </location>
</feature>
<dbReference type="AlphaFoldDB" id="A0A0R3RPS6"/>
<dbReference type="InterPro" id="IPR004837">
    <property type="entry name" value="NaCa_Exmemb"/>
</dbReference>